<evidence type="ECO:0000313" key="4">
    <source>
        <dbReference type="Proteomes" id="UP000238949"/>
    </source>
</evidence>
<accession>A0A2S9V8J3</accession>
<dbReference type="EMBL" id="PVNP01000161">
    <property type="protein sequence ID" value="PRO72762.1"/>
    <property type="molecule type" value="Genomic_DNA"/>
</dbReference>
<keyword evidence="4" id="KW-1185">Reference proteome</keyword>
<evidence type="ECO:0000313" key="3">
    <source>
        <dbReference type="EMBL" id="PRO72762.1"/>
    </source>
</evidence>
<reference evidence="4" key="1">
    <citation type="journal article" date="2020" name="Int. J. Syst. Evol. Microbiol.">
        <title>Alteromonas alba sp. nov., a marine bacterium isolated from the seawater of the West Pacific Ocean.</title>
        <authorList>
            <person name="Sun C."/>
            <person name="Wu Y.-H."/>
            <person name="Xamxidin M."/>
            <person name="Cheng H."/>
            <person name="Xu X.-W."/>
        </authorList>
    </citation>
    <scope>NUCLEOTIDE SEQUENCE [LARGE SCALE GENOMIC DNA]</scope>
    <source>
        <strain evidence="4">190</strain>
    </source>
</reference>
<comment type="caution">
    <text evidence="3">The sequence shown here is derived from an EMBL/GenBank/DDBJ whole genome shotgun (WGS) entry which is preliminary data.</text>
</comment>
<dbReference type="PROSITE" id="PS51898">
    <property type="entry name" value="TYR_RECOMBINASE"/>
    <property type="match status" value="1"/>
</dbReference>
<dbReference type="GO" id="GO:0015074">
    <property type="term" value="P:DNA integration"/>
    <property type="evidence" value="ECO:0007669"/>
    <property type="project" value="InterPro"/>
</dbReference>
<dbReference type="OrthoDB" id="6819422at2"/>
<keyword evidence="1" id="KW-0233">DNA recombination</keyword>
<protein>
    <recommendedName>
        <fullName evidence="2">Tyr recombinase domain-containing protein</fullName>
    </recommendedName>
</protein>
<dbReference type="Gene3D" id="1.10.443.10">
    <property type="entry name" value="Intergrase catalytic core"/>
    <property type="match status" value="1"/>
</dbReference>
<organism evidence="3 4">
    <name type="scientific">Alteromonas alba</name>
    <dbReference type="NCBI Taxonomy" id="2079529"/>
    <lineage>
        <taxon>Bacteria</taxon>
        <taxon>Pseudomonadati</taxon>
        <taxon>Pseudomonadota</taxon>
        <taxon>Gammaproteobacteria</taxon>
        <taxon>Alteromonadales</taxon>
        <taxon>Alteromonadaceae</taxon>
        <taxon>Alteromonas/Salinimonas group</taxon>
        <taxon>Alteromonas</taxon>
    </lineage>
</organism>
<evidence type="ECO:0000256" key="1">
    <source>
        <dbReference type="ARBA" id="ARBA00023172"/>
    </source>
</evidence>
<proteinExistence type="predicted"/>
<sequence length="411" mass="47543">MMNYRVRSIPHPQYSNQLLPLLVNMRNCQLPEPSAALWGWNLWLSQKYNTAKNRLHDLCIFYEYVDRHYPLFFEDAAKLNIMTRRQTNDLASFLLINFDYDVEDGVQVSASTFNRRIDSIMLFLQYHYSRYIEKIVVSDTADALSRTVSRINAHLAKKRFSAAEVENQTKQTKPLEVEQINIIRDIVRPSDDNFINEINPFRKSLQRRNACLVMLLCELGCRASELILIRNNDNDLKLTTNPTIVIQQENRNTNHFRGRKDGASHKTRGRELPISQGLASLLIQYIEEDRPLLRKSYNGSLTQYLFISDQDGGPMTTKGLMYVINSLYRKTPSLKQVIHPHQFRVTRGGQLRDGIDKNYEGANSPMIKAGDMQDTLTTWGGWSSTSLMPKRYTNAILQKRIRAYLAGKEVD</sequence>
<dbReference type="Pfam" id="PF00589">
    <property type="entry name" value="Phage_integrase"/>
    <property type="match status" value="1"/>
</dbReference>
<dbReference type="Proteomes" id="UP000238949">
    <property type="component" value="Unassembled WGS sequence"/>
</dbReference>
<dbReference type="InterPro" id="IPR002104">
    <property type="entry name" value="Integrase_catalytic"/>
</dbReference>
<dbReference type="AlphaFoldDB" id="A0A2S9V8J3"/>
<dbReference type="GO" id="GO:0006310">
    <property type="term" value="P:DNA recombination"/>
    <property type="evidence" value="ECO:0007669"/>
    <property type="project" value="UniProtKB-KW"/>
</dbReference>
<dbReference type="InterPro" id="IPR011010">
    <property type="entry name" value="DNA_brk_join_enz"/>
</dbReference>
<name>A0A2S9V8J3_9ALTE</name>
<feature type="domain" description="Tyr recombinase" evidence="2">
    <location>
        <begin position="170"/>
        <end position="406"/>
    </location>
</feature>
<dbReference type="GO" id="GO:0003677">
    <property type="term" value="F:DNA binding"/>
    <property type="evidence" value="ECO:0007669"/>
    <property type="project" value="InterPro"/>
</dbReference>
<dbReference type="SUPFAM" id="SSF56349">
    <property type="entry name" value="DNA breaking-rejoining enzymes"/>
    <property type="match status" value="1"/>
</dbReference>
<gene>
    <name evidence="3" type="ORF">C6Y40_14880</name>
</gene>
<dbReference type="InterPro" id="IPR013762">
    <property type="entry name" value="Integrase-like_cat_sf"/>
</dbReference>
<evidence type="ECO:0000259" key="2">
    <source>
        <dbReference type="PROSITE" id="PS51898"/>
    </source>
</evidence>